<proteinExistence type="predicted"/>
<feature type="region of interest" description="Disordered" evidence="1">
    <location>
        <begin position="87"/>
        <end position="112"/>
    </location>
</feature>
<gene>
    <name evidence="3" type="ORF">PIB30_057892</name>
</gene>
<feature type="compositionally biased region" description="Low complexity" evidence="1">
    <location>
        <begin position="97"/>
        <end position="108"/>
    </location>
</feature>
<evidence type="ECO:0000256" key="2">
    <source>
        <dbReference type="SAM" id="Phobius"/>
    </source>
</evidence>
<accession>A0ABU6VIC3</accession>
<evidence type="ECO:0000256" key="1">
    <source>
        <dbReference type="SAM" id="MobiDB-lite"/>
    </source>
</evidence>
<feature type="region of interest" description="Disordered" evidence="1">
    <location>
        <begin position="127"/>
        <end position="181"/>
    </location>
</feature>
<dbReference type="Proteomes" id="UP001341840">
    <property type="component" value="Unassembled WGS sequence"/>
</dbReference>
<name>A0ABU6VIC3_9FABA</name>
<reference evidence="3 4" key="1">
    <citation type="journal article" date="2023" name="Plants (Basel)">
        <title>Bridging the Gap: Combining Genomics and Transcriptomics Approaches to Understand Stylosanthes scabra, an Orphan Legume from the Brazilian Caatinga.</title>
        <authorList>
            <person name="Ferreira-Neto J.R.C."/>
            <person name="da Silva M.D."/>
            <person name="Binneck E."/>
            <person name="de Melo N.F."/>
            <person name="da Silva R.H."/>
            <person name="de Melo A.L.T.M."/>
            <person name="Pandolfi V."/>
            <person name="Bustamante F.O."/>
            <person name="Brasileiro-Vidal A.C."/>
            <person name="Benko-Iseppon A.M."/>
        </authorList>
    </citation>
    <scope>NUCLEOTIDE SEQUENCE [LARGE SCALE GENOMIC DNA]</scope>
    <source>
        <tissue evidence="3">Leaves</tissue>
    </source>
</reference>
<keyword evidence="4" id="KW-1185">Reference proteome</keyword>
<keyword evidence="2" id="KW-0472">Membrane</keyword>
<comment type="caution">
    <text evidence="3">The sequence shown here is derived from an EMBL/GenBank/DDBJ whole genome shotgun (WGS) entry which is preliminary data.</text>
</comment>
<evidence type="ECO:0000313" key="4">
    <source>
        <dbReference type="Proteomes" id="UP001341840"/>
    </source>
</evidence>
<keyword evidence="2" id="KW-0812">Transmembrane</keyword>
<sequence length="181" mass="19513">MADLKCVLGAIAVAMVGIVRSFADFYGAHLFRCTKNGRGEMILYGGVEIPPVCLLWSLFVFAPYLMWRIRIHGERWWSGKNTGVRLNLDPAPPPSTSTPTTTTTTTATPTPPPFVLTGGLFAGLPPMSSEIGGGSQVQQSPPVPETQTSSEPRTTTHVADAYVADEDTADTRPLLLWDGHD</sequence>
<feature type="transmembrane region" description="Helical" evidence="2">
    <location>
        <begin position="47"/>
        <end position="67"/>
    </location>
</feature>
<protein>
    <submittedName>
        <fullName evidence="3">Uncharacterized protein</fullName>
    </submittedName>
</protein>
<feature type="compositionally biased region" description="Polar residues" evidence="1">
    <location>
        <begin position="136"/>
        <end position="157"/>
    </location>
</feature>
<dbReference type="EMBL" id="JASCZI010151514">
    <property type="protein sequence ID" value="MED6173284.1"/>
    <property type="molecule type" value="Genomic_DNA"/>
</dbReference>
<organism evidence="3 4">
    <name type="scientific">Stylosanthes scabra</name>
    <dbReference type="NCBI Taxonomy" id="79078"/>
    <lineage>
        <taxon>Eukaryota</taxon>
        <taxon>Viridiplantae</taxon>
        <taxon>Streptophyta</taxon>
        <taxon>Embryophyta</taxon>
        <taxon>Tracheophyta</taxon>
        <taxon>Spermatophyta</taxon>
        <taxon>Magnoliopsida</taxon>
        <taxon>eudicotyledons</taxon>
        <taxon>Gunneridae</taxon>
        <taxon>Pentapetalae</taxon>
        <taxon>rosids</taxon>
        <taxon>fabids</taxon>
        <taxon>Fabales</taxon>
        <taxon>Fabaceae</taxon>
        <taxon>Papilionoideae</taxon>
        <taxon>50 kb inversion clade</taxon>
        <taxon>dalbergioids sensu lato</taxon>
        <taxon>Dalbergieae</taxon>
        <taxon>Pterocarpus clade</taxon>
        <taxon>Stylosanthes</taxon>
    </lineage>
</organism>
<evidence type="ECO:0000313" key="3">
    <source>
        <dbReference type="EMBL" id="MED6173284.1"/>
    </source>
</evidence>
<keyword evidence="2" id="KW-1133">Transmembrane helix</keyword>